<comment type="caution">
    <text evidence="1">The sequence shown here is derived from an EMBL/GenBank/DDBJ whole genome shotgun (WGS) entry which is preliminary data.</text>
</comment>
<evidence type="ECO:0000313" key="1">
    <source>
        <dbReference type="EMBL" id="TKJ92490.1"/>
    </source>
</evidence>
<proteinExistence type="predicted"/>
<name>A0A4U3FG82_9GAMM</name>
<accession>A0A4U3FG82</accession>
<protein>
    <submittedName>
        <fullName evidence="1">Uncharacterized protein</fullName>
    </submittedName>
</protein>
<dbReference type="EMBL" id="QGAC01000005">
    <property type="protein sequence ID" value="TKJ92490.1"/>
    <property type="molecule type" value="Genomic_DNA"/>
</dbReference>
<sequence>MHTNVKKYTLAAWVAAITFMGLGYSEACRAIVFPTLISAQITSCEDGSRGPCSQYVEYSGTVAMIEIGIPQTKAVEGLPLAPFGIHCDDGFPPGNFTGCIWAPTRDHSPSMSNCNLAHPNTGDWTIANPERCSFGSTWGKHSGAQPGGECVMFGQGNMSSAGTPTITTPTGVYDATVAANAGNRFCIKAQPPELVCEMSIPPEIDHGEMPINGQDVVTITGSVNCGGSPVATIVGGGNLNLAKGVSTQVQAAITQTGQLVVTSNLTILGAEPGAYSSNVIIVVSPQ</sequence>
<organism evidence="1 2">
    <name type="scientific">Erwinia persicina</name>
    <dbReference type="NCBI Taxonomy" id="55211"/>
    <lineage>
        <taxon>Bacteria</taxon>
        <taxon>Pseudomonadati</taxon>
        <taxon>Pseudomonadota</taxon>
        <taxon>Gammaproteobacteria</taxon>
        <taxon>Enterobacterales</taxon>
        <taxon>Erwiniaceae</taxon>
        <taxon>Erwinia</taxon>
    </lineage>
</organism>
<dbReference type="STRING" id="1219360.GCA_001571305_01537"/>
<dbReference type="AlphaFoldDB" id="A0A4U3FG82"/>
<dbReference type="Proteomes" id="UP000306393">
    <property type="component" value="Unassembled WGS sequence"/>
</dbReference>
<evidence type="ECO:0000313" key="2">
    <source>
        <dbReference type="Proteomes" id="UP000306393"/>
    </source>
</evidence>
<gene>
    <name evidence="1" type="ORF">EpCFBP13511_06705</name>
</gene>
<reference evidence="1 2" key="1">
    <citation type="journal article" date="2019" name="Sci. Rep.">
        <title>Differences in resource use lead to coexistence of seed-transmitted microbial populations.</title>
        <authorList>
            <person name="Torres-Cortes G."/>
            <person name="Garcia B.J."/>
            <person name="Compant S."/>
            <person name="Rezki S."/>
            <person name="Jones P."/>
            <person name="Preveaux A."/>
            <person name="Briand M."/>
            <person name="Roulet A."/>
            <person name="Bouchez O."/>
            <person name="Jacobson D."/>
            <person name="Barret M."/>
        </authorList>
    </citation>
    <scope>NUCLEOTIDE SEQUENCE [LARGE SCALE GENOMIC DNA]</scope>
    <source>
        <strain evidence="1 2">CFBP13511</strain>
    </source>
</reference>